<evidence type="ECO:0000313" key="2">
    <source>
        <dbReference type="Proteomes" id="UP000799118"/>
    </source>
</evidence>
<dbReference type="EMBL" id="ML769849">
    <property type="protein sequence ID" value="KAE9386769.1"/>
    <property type="molecule type" value="Genomic_DNA"/>
</dbReference>
<proteinExistence type="predicted"/>
<dbReference type="Proteomes" id="UP000799118">
    <property type="component" value="Unassembled WGS sequence"/>
</dbReference>
<reference evidence="1" key="1">
    <citation type="journal article" date="2019" name="Environ. Microbiol.">
        <title>Fungal ecological strategies reflected in gene transcription - a case study of two litter decomposers.</title>
        <authorList>
            <person name="Barbi F."/>
            <person name="Kohler A."/>
            <person name="Barry K."/>
            <person name="Baskaran P."/>
            <person name="Daum C."/>
            <person name="Fauchery L."/>
            <person name="Ihrmark K."/>
            <person name="Kuo A."/>
            <person name="LaButti K."/>
            <person name="Lipzen A."/>
            <person name="Morin E."/>
            <person name="Grigoriev I.V."/>
            <person name="Henrissat B."/>
            <person name="Lindahl B."/>
            <person name="Martin F."/>
        </authorList>
    </citation>
    <scope>NUCLEOTIDE SEQUENCE</scope>
    <source>
        <strain evidence="1">JB14</strain>
    </source>
</reference>
<protein>
    <submittedName>
        <fullName evidence="1">Uncharacterized protein</fullName>
    </submittedName>
</protein>
<accession>A0A6A4GLZ4</accession>
<dbReference type="AlphaFoldDB" id="A0A6A4GLZ4"/>
<name>A0A6A4GLZ4_9AGAR</name>
<organism evidence="1 2">
    <name type="scientific">Gymnopus androsaceus JB14</name>
    <dbReference type="NCBI Taxonomy" id="1447944"/>
    <lineage>
        <taxon>Eukaryota</taxon>
        <taxon>Fungi</taxon>
        <taxon>Dikarya</taxon>
        <taxon>Basidiomycota</taxon>
        <taxon>Agaricomycotina</taxon>
        <taxon>Agaricomycetes</taxon>
        <taxon>Agaricomycetidae</taxon>
        <taxon>Agaricales</taxon>
        <taxon>Marasmiineae</taxon>
        <taxon>Omphalotaceae</taxon>
        <taxon>Gymnopus</taxon>
    </lineage>
</organism>
<sequence>MASTTYRVHFESSDCPPLLCVVPANTSISDYLHQNRPNLPADISSGYLHVVVQDKPSASDADTKSEEAEVINVFVAKNIWRAHELWKEAMLSQLLRRLTRLEHDYKDIKEGGGRT</sequence>
<gene>
    <name evidence="1" type="ORF">BT96DRAFT_509474</name>
</gene>
<evidence type="ECO:0000313" key="1">
    <source>
        <dbReference type="EMBL" id="KAE9386769.1"/>
    </source>
</evidence>
<keyword evidence="2" id="KW-1185">Reference proteome</keyword>